<reference evidence="3" key="1">
    <citation type="journal article" date="2023" name="Front. Mar. Sci.">
        <title>A new Merluccius polli reference genome to investigate the effects of global change in West African waters.</title>
        <authorList>
            <person name="Mateo J.L."/>
            <person name="Blanco-Fernandez C."/>
            <person name="Garcia-Vazquez E."/>
            <person name="Machado-Schiaffino G."/>
        </authorList>
    </citation>
    <scope>NUCLEOTIDE SEQUENCE</scope>
    <source>
        <strain evidence="3">C29</strain>
        <tissue evidence="3">Fin</tissue>
    </source>
</reference>
<evidence type="ECO:0000313" key="4">
    <source>
        <dbReference type="Proteomes" id="UP001174136"/>
    </source>
</evidence>
<dbReference type="EMBL" id="JAOPHQ010002277">
    <property type="protein sequence ID" value="KAK0147931.1"/>
    <property type="molecule type" value="Genomic_DNA"/>
</dbReference>
<proteinExistence type="predicted"/>
<dbReference type="PANTHER" id="PTHR46609:SF7">
    <property type="match status" value="1"/>
</dbReference>
<keyword evidence="1" id="KW-0862">Zinc</keyword>
<dbReference type="InterPro" id="IPR011604">
    <property type="entry name" value="PDDEXK-like_dom_sf"/>
</dbReference>
<sequence>MASFYTRCLQDLPKMSISDVHRLVRMGSSTPKSKREKGYKMYLSSYIDNYEVSNKDPAGRVSVRAVCYRSMRKHEKPHDLRVGMKSVLTHLFMSDSGVFMWLDLMTFENSSPVQIAVAECSCVAGTALCNHNVALLYQTAHYSTLNLKAVPPVLSCTETEQQWHKPRTMSRQYTVADGVRSKRYKAVRGDLPDPDVLKVDEAYKDFTADIAPLITTMAISSDVPLVDSAYGPVQEGSPISYQHPVPLSRVVVRHQDTPTPPALPLDGYRLDPTTCNFVCSHQQQNQLMSLAITLDMARKVEVATREQSNSVEWYHVRKPRLTSSRFREVCHVRGHSSAENLAERIRKGGVQTALMKRGLALEPVAIQEYSRIQNVSYWPCGFIIHPDAPWLGSSPDGVVFDPTESPPFGLVEIKCPNVKSYVDCSYMQMQSGRLKVKHSHSYYWQVQGQLLLTGMEWCDFIVFAEEDILIQRIHRDPEVARVIRERGDYFFFYFYLG</sequence>
<dbReference type="PANTHER" id="PTHR46609">
    <property type="entry name" value="EXONUCLEASE, PHAGE-TYPE/RECB, C-TERMINAL DOMAIN-CONTAINING PROTEIN"/>
    <property type="match status" value="1"/>
</dbReference>
<dbReference type="GO" id="GO:0006281">
    <property type="term" value="P:DNA repair"/>
    <property type="evidence" value="ECO:0007669"/>
    <property type="project" value="UniProtKB-ARBA"/>
</dbReference>
<dbReference type="SUPFAM" id="SSF52980">
    <property type="entry name" value="Restriction endonuclease-like"/>
    <property type="match status" value="1"/>
</dbReference>
<name>A0AA47P2B9_MERPO</name>
<feature type="domain" description="SWIM-type" evidence="2">
    <location>
        <begin position="111"/>
        <end position="140"/>
    </location>
</feature>
<keyword evidence="1" id="KW-0863">Zinc-finger</keyword>
<dbReference type="InterPro" id="IPR051703">
    <property type="entry name" value="NF-kappa-B_Signaling_Reg"/>
</dbReference>
<evidence type="ECO:0000313" key="3">
    <source>
        <dbReference type="EMBL" id="KAK0147931.1"/>
    </source>
</evidence>
<evidence type="ECO:0000259" key="2">
    <source>
        <dbReference type="PROSITE" id="PS50966"/>
    </source>
</evidence>
<accession>A0AA47P2B9</accession>
<keyword evidence="1" id="KW-0479">Metal-binding</keyword>
<dbReference type="InterPro" id="IPR011335">
    <property type="entry name" value="Restrct_endonuc-II-like"/>
</dbReference>
<dbReference type="CDD" id="cd22343">
    <property type="entry name" value="PDDEXK_lambda_exonuclease-like"/>
    <property type="match status" value="1"/>
</dbReference>
<keyword evidence="4" id="KW-1185">Reference proteome</keyword>
<gene>
    <name evidence="3" type="ORF">N1851_012391</name>
</gene>
<protein>
    <recommendedName>
        <fullName evidence="2">SWIM-type domain-containing protein</fullName>
    </recommendedName>
</protein>
<dbReference type="Gene3D" id="3.90.320.10">
    <property type="match status" value="1"/>
</dbReference>
<dbReference type="InterPro" id="IPR019080">
    <property type="entry name" value="YqaJ_viral_recombinase"/>
</dbReference>
<dbReference type="Pfam" id="PF09588">
    <property type="entry name" value="YqaJ"/>
    <property type="match status" value="1"/>
</dbReference>
<dbReference type="AlphaFoldDB" id="A0AA47P2B9"/>
<dbReference type="Proteomes" id="UP001174136">
    <property type="component" value="Unassembled WGS sequence"/>
</dbReference>
<dbReference type="GO" id="GO:0008270">
    <property type="term" value="F:zinc ion binding"/>
    <property type="evidence" value="ECO:0007669"/>
    <property type="project" value="UniProtKB-KW"/>
</dbReference>
<organism evidence="3 4">
    <name type="scientific">Merluccius polli</name>
    <name type="common">Benguela hake</name>
    <name type="synonym">Merluccius cadenati</name>
    <dbReference type="NCBI Taxonomy" id="89951"/>
    <lineage>
        <taxon>Eukaryota</taxon>
        <taxon>Metazoa</taxon>
        <taxon>Chordata</taxon>
        <taxon>Craniata</taxon>
        <taxon>Vertebrata</taxon>
        <taxon>Euteleostomi</taxon>
        <taxon>Actinopterygii</taxon>
        <taxon>Neopterygii</taxon>
        <taxon>Teleostei</taxon>
        <taxon>Neoteleostei</taxon>
        <taxon>Acanthomorphata</taxon>
        <taxon>Zeiogadaria</taxon>
        <taxon>Gadariae</taxon>
        <taxon>Gadiformes</taxon>
        <taxon>Gadoidei</taxon>
        <taxon>Merlucciidae</taxon>
        <taxon>Merluccius</taxon>
    </lineage>
</organism>
<dbReference type="PROSITE" id="PS50966">
    <property type="entry name" value="ZF_SWIM"/>
    <property type="match status" value="1"/>
</dbReference>
<evidence type="ECO:0000256" key="1">
    <source>
        <dbReference type="PROSITE-ProRule" id="PRU00325"/>
    </source>
</evidence>
<comment type="caution">
    <text evidence="3">The sequence shown here is derived from an EMBL/GenBank/DDBJ whole genome shotgun (WGS) entry which is preliminary data.</text>
</comment>
<dbReference type="InterPro" id="IPR007527">
    <property type="entry name" value="Znf_SWIM"/>
</dbReference>